<feature type="domain" description="Phosphatidylinositol-specific phospholipase C X" evidence="1">
    <location>
        <begin position="72"/>
        <end position="243"/>
    </location>
</feature>
<dbReference type="AlphaFoldDB" id="A0A9P0GS74"/>
<dbReference type="Gene3D" id="3.20.20.190">
    <property type="entry name" value="Phosphatidylinositol (PI) phosphodiesterase"/>
    <property type="match status" value="1"/>
</dbReference>
<keyword evidence="3" id="KW-1185">Reference proteome</keyword>
<evidence type="ECO:0000313" key="2">
    <source>
        <dbReference type="EMBL" id="CAH1128948.1"/>
    </source>
</evidence>
<dbReference type="InterPro" id="IPR042158">
    <property type="entry name" value="PLCXD1/2/3"/>
</dbReference>
<dbReference type="CDD" id="cd08616">
    <property type="entry name" value="PI-PLCXD1c"/>
    <property type="match status" value="1"/>
</dbReference>
<dbReference type="Proteomes" id="UP001152799">
    <property type="component" value="Chromosome 4"/>
</dbReference>
<dbReference type="Pfam" id="PF00388">
    <property type="entry name" value="PI-PLC-X"/>
    <property type="match status" value="1"/>
</dbReference>
<dbReference type="EMBL" id="OU892280">
    <property type="protein sequence ID" value="CAH1128948.1"/>
    <property type="molecule type" value="Genomic_DNA"/>
</dbReference>
<proteinExistence type="predicted"/>
<dbReference type="InterPro" id="IPR000909">
    <property type="entry name" value="PLipase_C_PInositol-sp_X_dom"/>
</dbReference>
<evidence type="ECO:0000313" key="3">
    <source>
        <dbReference type="Proteomes" id="UP001152799"/>
    </source>
</evidence>
<gene>
    <name evidence="2" type="ORF">CEUTPL_LOCUS7664</name>
</gene>
<accession>A0A9P0GS74</accession>
<reference evidence="2" key="1">
    <citation type="submission" date="2022-01" db="EMBL/GenBank/DDBJ databases">
        <authorList>
            <person name="King R."/>
        </authorList>
    </citation>
    <scope>NUCLEOTIDE SEQUENCE</scope>
</reference>
<dbReference type="InterPro" id="IPR017946">
    <property type="entry name" value="PLC-like_Pdiesterase_TIM-brl"/>
</dbReference>
<organism evidence="2 3">
    <name type="scientific">Ceutorhynchus assimilis</name>
    <name type="common">cabbage seed weevil</name>
    <dbReference type="NCBI Taxonomy" id="467358"/>
    <lineage>
        <taxon>Eukaryota</taxon>
        <taxon>Metazoa</taxon>
        <taxon>Ecdysozoa</taxon>
        <taxon>Arthropoda</taxon>
        <taxon>Hexapoda</taxon>
        <taxon>Insecta</taxon>
        <taxon>Pterygota</taxon>
        <taxon>Neoptera</taxon>
        <taxon>Endopterygota</taxon>
        <taxon>Coleoptera</taxon>
        <taxon>Polyphaga</taxon>
        <taxon>Cucujiformia</taxon>
        <taxon>Curculionidae</taxon>
        <taxon>Ceutorhynchinae</taxon>
        <taxon>Ceutorhynchus</taxon>
    </lineage>
</organism>
<sequence>MQMPKYCPNCEKPLELKLINLESAILLCTNLKCPYPVEVIFTLLLPVFSGAASGINNLATDLENWMSNLPESLRNMPINHLAIPGSHDSFTNDITSKSDVSPDGEDILKKLQFSSIVKLVMANWSVTQAYNVLEQLQAGIRYFDLRICKNYDNNKLRFCHGMYSTKVTSVMQDILVFLNGHPKEVVILDCQHFYNFTDTIHLELIHYFYDTFGEKLIPYQSNMDFLTLANLTNQRKQVLLVYRNSNQNDHQALLWPDESFPTPWYNTMNSKYLISSLEEGLASRTSNTGYISQLILTPNADNILLNLLTSLKQKCAIEFQSTRSQWISNQTPAGKNGVNVIIGDFVDLGRDAFTKAVINLNLKLLETDTSAGHRASFEFNIFRFVIPKIAKLFSI</sequence>
<dbReference type="InterPro" id="IPR051057">
    <property type="entry name" value="PI-PLC_domain"/>
</dbReference>
<dbReference type="PANTHER" id="PTHR13593:SF113">
    <property type="entry name" value="SI:DKEY-266F7.9"/>
    <property type="match status" value="1"/>
</dbReference>
<dbReference type="SMART" id="SM00148">
    <property type="entry name" value="PLCXc"/>
    <property type="match status" value="1"/>
</dbReference>
<dbReference type="GO" id="GO:0008081">
    <property type="term" value="F:phosphoric diester hydrolase activity"/>
    <property type="evidence" value="ECO:0007669"/>
    <property type="project" value="InterPro"/>
</dbReference>
<protein>
    <recommendedName>
        <fullName evidence="1">Phosphatidylinositol-specific phospholipase C X domain-containing protein</fullName>
    </recommendedName>
</protein>
<name>A0A9P0GS74_9CUCU</name>
<evidence type="ECO:0000259" key="1">
    <source>
        <dbReference type="SMART" id="SM00148"/>
    </source>
</evidence>
<dbReference type="OrthoDB" id="1046782at2759"/>
<dbReference type="SUPFAM" id="SSF51695">
    <property type="entry name" value="PLC-like phosphodiesterases"/>
    <property type="match status" value="1"/>
</dbReference>
<dbReference type="PANTHER" id="PTHR13593">
    <property type="match status" value="1"/>
</dbReference>
<dbReference type="GO" id="GO:0006629">
    <property type="term" value="P:lipid metabolic process"/>
    <property type="evidence" value="ECO:0007669"/>
    <property type="project" value="InterPro"/>
</dbReference>
<dbReference type="PROSITE" id="PS50007">
    <property type="entry name" value="PIPLC_X_DOMAIN"/>
    <property type="match status" value="1"/>
</dbReference>